<dbReference type="SMART" id="SM00079">
    <property type="entry name" value="PBPe"/>
    <property type="match status" value="1"/>
</dbReference>
<dbReference type="GO" id="GO:0015276">
    <property type="term" value="F:ligand-gated monoatomic ion channel activity"/>
    <property type="evidence" value="ECO:0007669"/>
    <property type="project" value="InterPro"/>
</dbReference>
<comment type="subunit">
    <text evidence="3">May form heteromers.</text>
</comment>
<evidence type="ECO:0000256" key="4">
    <source>
        <dbReference type="ARBA" id="ARBA00022448"/>
    </source>
</evidence>
<feature type="region of interest" description="Disordered" evidence="16">
    <location>
        <begin position="862"/>
        <end position="947"/>
    </location>
</feature>
<dbReference type="InterPro" id="IPR019594">
    <property type="entry name" value="Glu/Gly-bd"/>
</dbReference>
<feature type="compositionally biased region" description="Polar residues" evidence="16">
    <location>
        <begin position="882"/>
        <end position="947"/>
    </location>
</feature>
<evidence type="ECO:0000256" key="2">
    <source>
        <dbReference type="ARBA" id="ARBA00008685"/>
    </source>
</evidence>
<dbReference type="InterPro" id="IPR028082">
    <property type="entry name" value="Peripla_BP_I"/>
</dbReference>
<evidence type="ECO:0000256" key="9">
    <source>
        <dbReference type="ARBA" id="ARBA00023136"/>
    </source>
</evidence>
<dbReference type="SMR" id="A0A438GKL9"/>
<dbReference type="PIRSF" id="PIRSF037090">
    <property type="entry name" value="Iontro_Glu-like_rcpt_pln"/>
    <property type="match status" value="1"/>
</dbReference>
<dbReference type="CDD" id="cd13686">
    <property type="entry name" value="GluR_Plant"/>
    <property type="match status" value="1"/>
</dbReference>
<keyword evidence="13 15" id="KW-0407">Ion channel</keyword>
<evidence type="ECO:0000256" key="14">
    <source>
        <dbReference type="ARBA" id="ARBA00049638"/>
    </source>
</evidence>
<dbReference type="FunFam" id="3.40.50.2300:FF:000169">
    <property type="entry name" value="Glutamate receptor"/>
    <property type="match status" value="1"/>
</dbReference>
<keyword evidence="9 15" id="KW-0472">Membrane</keyword>
<evidence type="ECO:0000313" key="21">
    <source>
        <dbReference type="Proteomes" id="UP000288805"/>
    </source>
</evidence>
<keyword evidence="7 17" id="KW-1133">Transmembrane helix</keyword>
<evidence type="ECO:0000256" key="5">
    <source>
        <dbReference type="ARBA" id="ARBA00022692"/>
    </source>
</evidence>
<keyword evidence="4 15" id="KW-0813">Transport</keyword>
<evidence type="ECO:0000313" key="20">
    <source>
        <dbReference type="EMBL" id="RVW72745.1"/>
    </source>
</evidence>
<dbReference type="Gene3D" id="3.40.190.10">
    <property type="entry name" value="Periplasmic binding protein-like II"/>
    <property type="match status" value="1"/>
</dbReference>
<name>A0A438GKL9_VITVI</name>
<keyword evidence="8 15" id="KW-0406">Ion transport</keyword>
<dbReference type="InterPro" id="IPR001828">
    <property type="entry name" value="ANF_lig-bd_rcpt"/>
</dbReference>
<comment type="similarity">
    <text evidence="2 15">Belongs to the glutamate-gated ion channel (TC 1.A.10.1) family.</text>
</comment>
<feature type="transmembrane region" description="Helical" evidence="17">
    <location>
        <begin position="589"/>
        <end position="611"/>
    </location>
</feature>
<evidence type="ECO:0000256" key="18">
    <source>
        <dbReference type="SAM" id="SignalP"/>
    </source>
</evidence>
<protein>
    <recommendedName>
        <fullName evidence="15">Glutamate receptor</fullName>
    </recommendedName>
</protein>
<dbReference type="Gene3D" id="3.40.50.2300">
    <property type="match status" value="3"/>
</dbReference>
<dbReference type="PANTHER" id="PTHR34836">
    <property type="entry name" value="OS06G0188250 PROTEIN"/>
    <property type="match status" value="1"/>
</dbReference>
<evidence type="ECO:0000256" key="16">
    <source>
        <dbReference type="SAM" id="MobiDB-lite"/>
    </source>
</evidence>
<dbReference type="GO" id="GO:0016020">
    <property type="term" value="C:membrane"/>
    <property type="evidence" value="ECO:0007669"/>
    <property type="project" value="UniProtKB-SubCell"/>
</dbReference>
<evidence type="ECO:0000256" key="3">
    <source>
        <dbReference type="ARBA" id="ARBA00011095"/>
    </source>
</evidence>
<feature type="transmembrane region" description="Helical" evidence="17">
    <location>
        <begin position="653"/>
        <end position="671"/>
    </location>
</feature>
<comment type="function">
    <text evidence="14">Glutamate-gated receptor that probably acts as a non-selective cation channel. May be involved in light-signal transduction and calcium homeostasis via the regulation of calcium influx into cells.</text>
</comment>
<dbReference type="FunFam" id="1.10.287.70:FF:000037">
    <property type="entry name" value="Glutamate receptor"/>
    <property type="match status" value="1"/>
</dbReference>
<feature type="domain" description="Ionotropic glutamate receptor C-terminal" evidence="19">
    <location>
        <begin position="463"/>
        <end position="807"/>
    </location>
</feature>
<dbReference type="PANTHER" id="PTHR34836:SF1">
    <property type="entry name" value="OS09G0428600 PROTEIN"/>
    <property type="match status" value="1"/>
</dbReference>
<dbReference type="Pfam" id="PF10613">
    <property type="entry name" value="Lig_chan-Glu_bd"/>
    <property type="match status" value="1"/>
</dbReference>
<dbReference type="InterPro" id="IPR017103">
    <property type="entry name" value="Iontropic_Glu_rcpt_pln"/>
</dbReference>
<dbReference type="FunFam" id="3.40.190.10:FF:000195">
    <property type="entry name" value="Glutamate receptor 2.7"/>
    <property type="match status" value="1"/>
</dbReference>
<keyword evidence="10 15" id="KW-0675">Receptor</keyword>
<accession>A0A438GKL9</accession>
<feature type="signal peptide" evidence="18">
    <location>
        <begin position="1"/>
        <end position="28"/>
    </location>
</feature>
<dbReference type="InterPro" id="IPR044440">
    <property type="entry name" value="GABAb_receptor_plant_PBP1"/>
</dbReference>
<evidence type="ECO:0000256" key="1">
    <source>
        <dbReference type="ARBA" id="ARBA00004141"/>
    </source>
</evidence>
<dbReference type="SUPFAM" id="SSF53822">
    <property type="entry name" value="Periplasmic binding protein-like I"/>
    <property type="match status" value="1"/>
</dbReference>
<proteinExistence type="inferred from homology"/>
<sequence length="947" mass="105304">MRRHPTQLLTSLLFFLFPTIFFIEKGMTQNTTIPVKVGVVLDLDTWVGKMGLSCISMALSDLYASHGHYKTRVVTKIRDSKRDVVGAAAAAVDLLQNEEVEAIIGPRSSTQANFMISLGSKARVPIISFSASSPSLSSLRSQYFIRATLNDSAQVPAIIAISQAFEWREAVLIYVDNEYGDGIIPYMTDALQGIDVHVTYRSVISPSATDDQIGEELYKLMTMQTRVFIVHMVTPLGSRFFTKADEIGMMEEGYVWILTDGLTDLLSTMDPLVIDSMQGVLGIKPHVPRTKELENFRVRWKRKFRQDHPKDETSELNIFGLWAYDAASALAMAVEKVGTTNFSFQKTNISSNSMVLDTIRVSQIGTNLLQSLLSTKLKGLSGYFQIFDGQLHSTAFEIVNVIGKGERGVGFWTPKNGIIRRLNFSHTNSKTYSTSKDNLGTIVWPGEPTYVPKGWVLPVNEKKLRIGVPVKNGFSEFVNVTWDPKTNASNVTGYCIDVFDAVMGSLPYAVPHEYIPFGTPDGKSAGSYNDLIYQVFLKNYDAVVGDITIVANRSKYVDFTLPYTESGVSMIVPIKDNKSKSAWIFLKPLTWDLWVTSACFFVFIGFVIWVLEHRINEDFRGPHSHQAGTIFWFSFSTMVFAQKERIVSNLARFVMIIWFFVLLILTQSYTASLTSMLTVQKLRPTVTDIKELQAKGEYVGYQQDSFVLEFLKRMKFDESKFRIYNSSEKLAELLSKGSANGGIAAAFDEIPYMKLFIAQHCSKYTMVQPTYKFDGFGFAFPRGSPLVPDVSRAVLIVTEGNEMLLGPFLIAGVTSSLALIIGIAMFLHKHRVVVMGEDSVSTKIKTLMTLFDQKDLSSHTFRIPDQPYSSSNEPIAAVGASPSVTNCSPRPSTFSNQTNNDIPLSGEQGTSSSEHGGWSSITTGGQSSPEIAANLNQERTNIPETSH</sequence>
<gene>
    <name evidence="20" type="primary">GLR2.7_31</name>
    <name evidence="20" type="ORF">CK203_057317</name>
</gene>
<keyword evidence="6 18" id="KW-0732">Signal</keyword>
<dbReference type="Gene3D" id="1.10.287.70">
    <property type="match status" value="1"/>
</dbReference>
<evidence type="ECO:0000256" key="11">
    <source>
        <dbReference type="ARBA" id="ARBA00023180"/>
    </source>
</evidence>
<comment type="subcellular location">
    <subcellularLocation>
        <location evidence="1">Membrane</location>
        <topology evidence="1">Multi-pass membrane protein</topology>
    </subcellularLocation>
</comment>
<evidence type="ECO:0000256" key="13">
    <source>
        <dbReference type="ARBA" id="ARBA00023303"/>
    </source>
</evidence>
<dbReference type="CDD" id="cd19990">
    <property type="entry name" value="PBP1_GABAb_receptor_plant"/>
    <property type="match status" value="1"/>
</dbReference>
<evidence type="ECO:0000256" key="8">
    <source>
        <dbReference type="ARBA" id="ARBA00023065"/>
    </source>
</evidence>
<dbReference type="SUPFAM" id="SSF53850">
    <property type="entry name" value="Periplasmic binding protein-like II"/>
    <property type="match status" value="1"/>
</dbReference>
<organism evidence="20 21">
    <name type="scientific">Vitis vinifera</name>
    <name type="common">Grape</name>
    <dbReference type="NCBI Taxonomy" id="29760"/>
    <lineage>
        <taxon>Eukaryota</taxon>
        <taxon>Viridiplantae</taxon>
        <taxon>Streptophyta</taxon>
        <taxon>Embryophyta</taxon>
        <taxon>Tracheophyta</taxon>
        <taxon>Spermatophyta</taxon>
        <taxon>Magnoliopsida</taxon>
        <taxon>eudicotyledons</taxon>
        <taxon>Gunneridae</taxon>
        <taxon>Pentapetalae</taxon>
        <taxon>rosids</taxon>
        <taxon>Vitales</taxon>
        <taxon>Vitaceae</taxon>
        <taxon>Viteae</taxon>
        <taxon>Vitis</taxon>
    </lineage>
</organism>
<dbReference type="InterPro" id="IPR001320">
    <property type="entry name" value="Iontro_rcpt_C"/>
</dbReference>
<evidence type="ECO:0000256" key="6">
    <source>
        <dbReference type="ARBA" id="ARBA00022729"/>
    </source>
</evidence>
<evidence type="ECO:0000256" key="12">
    <source>
        <dbReference type="ARBA" id="ARBA00023286"/>
    </source>
</evidence>
<dbReference type="Pfam" id="PF01094">
    <property type="entry name" value="ANF_receptor"/>
    <property type="match status" value="1"/>
</dbReference>
<dbReference type="InterPro" id="IPR015683">
    <property type="entry name" value="Ionotropic_Glu_rcpt"/>
</dbReference>
<reference evidence="20 21" key="1">
    <citation type="journal article" date="2018" name="PLoS Genet.">
        <title>Population sequencing reveals clonal diversity and ancestral inbreeding in the grapevine cultivar Chardonnay.</title>
        <authorList>
            <person name="Roach M.J."/>
            <person name="Johnson D.L."/>
            <person name="Bohlmann J."/>
            <person name="van Vuuren H.J."/>
            <person name="Jones S.J."/>
            <person name="Pretorius I.S."/>
            <person name="Schmidt S.A."/>
            <person name="Borneman A.R."/>
        </authorList>
    </citation>
    <scope>NUCLEOTIDE SEQUENCE [LARGE SCALE GENOMIC DNA]</scope>
    <source>
        <strain evidence="21">cv. Chardonnay</strain>
        <tissue evidence="20">Leaf</tissue>
    </source>
</reference>
<dbReference type="Proteomes" id="UP000288805">
    <property type="component" value="Unassembled WGS sequence"/>
</dbReference>
<feature type="transmembrane region" description="Helical" evidence="17">
    <location>
        <begin position="804"/>
        <end position="827"/>
    </location>
</feature>
<evidence type="ECO:0000256" key="17">
    <source>
        <dbReference type="SAM" id="Phobius"/>
    </source>
</evidence>
<comment type="caution">
    <text evidence="20">The sequence shown here is derived from an EMBL/GenBank/DDBJ whole genome shotgun (WGS) entry which is preliminary data.</text>
</comment>
<evidence type="ECO:0000256" key="15">
    <source>
        <dbReference type="PIRNR" id="PIRNR037090"/>
    </source>
</evidence>
<dbReference type="EMBL" id="QGNW01000407">
    <property type="protein sequence ID" value="RVW72745.1"/>
    <property type="molecule type" value="Genomic_DNA"/>
</dbReference>
<evidence type="ECO:0000259" key="19">
    <source>
        <dbReference type="SMART" id="SM00079"/>
    </source>
</evidence>
<evidence type="ECO:0000256" key="10">
    <source>
        <dbReference type="ARBA" id="ARBA00023170"/>
    </source>
</evidence>
<feature type="chain" id="PRO_5019339775" description="Glutamate receptor" evidence="18">
    <location>
        <begin position="29"/>
        <end position="947"/>
    </location>
</feature>
<dbReference type="FunFam" id="3.40.50.2300:FF:000758">
    <property type="entry name" value="Glutamate receptor"/>
    <property type="match status" value="1"/>
</dbReference>
<dbReference type="Pfam" id="PF00060">
    <property type="entry name" value="Lig_chan"/>
    <property type="match status" value="1"/>
</dbReference>
<dbReference type="AlphaFoldDB" id="A0A438GKL9"/>
<keyword evidence="5 17" id="KW-0812">Transmembrane</keyword>
<comment type="function">
    <text evidence="15">Glutamate-gated receptor that probably acts as non-selective cation channel.</text>
</comment>
<keyword evidence="12 15" id="KW-1071">Ligand-gated ion channel</keyword>
<keyword evidence="11" id="KW-0325">Glycoprotein</keyword>
<dbReference type="FunFam" id="3.40.190.10:FF:000103">
    <property type="entry name" value="Glutamate receptor"/>
    <property type="match status" value="1"/>
</dbReference>
<evidence type="ECO:0000256" key="7">
    <source>
        <dbReference type="ARBA" id="ARBA00022989"/>
    </source>
</evidence>